<dbReference type="VEuPathDB" id="FungiDB:G647_07430"/>
<evidence type="ECO:0000313" key="2">
    <source>
        <dbReference type="EMBL" id="ETI21086.1"/>
    </source>
</evidence>
<dbReference type="RefSeq" id="XP_008729967.1">
    <property type="nucleotide sequence ID" value="XM_008731745.1"/>
</dbReference>
<evidence type="ECO:0000313" key="3">
    <source>
        <dbReference type="Proteomes" id="UP000030678"/>
    </source>
</evidence>
<feature type="transmembrane region" description="Helical" evidence="1">
    <location>
        <begin position="23"/>
        <end position="42"/>
    </location>
</feature>
<dbReference type="Proteomes" id="UP000030678">
    <property type="component" value="Unassembled WGS sequence"/>
</dbReference>
<proteinExistence type="predicted"/>
<protein>
    <submittedName>
        <fullName evidence="2">Uncharacterized protein</fullName>
    </submittedName>
</protein>
<reference evidence="2 3" key="1">
    <citation type="submission" date="2013-03" db="EMBL/GenBank/DDBJ databases">
        <title>The Genome Sequence of Cladophialophora carrionii CBS 160.54.</title>
        <authorList>
            <consortium name="The Broad Institute Genomics Platform"/>
            <person name="Cuomo C."/>
            <person name="de Hoog S."/>
            <person name="Gorbushina A."/>
            <person name="Walker B."/>
            <person name="Young S.K."/>
            <person name="Zeng Q."/>
            <person name="Gargeya S."/>
            <person name="Fitzgerald M."/>
            <person name="Haas B."/>
            <person name="Abouelleil A."/>
            <person name="Allen A.W."/>
            <person name="Alvarado L."/>
            <person name="Arachchi H.M."/>
            <person name="Berlin A.M."/>
            <person name="Chapman S.B."/>
            <person name="Gainer-Dewar J."/>
            <person name="Goldberg J."/>
            <person name="Griggs A."/>
            <person name="Gujja S."/>
            <person name="Hansen M."/>
            <person name="Howarth C."/>
            <person name="Imamovic A."/>
            <person name="Ireland A."/>
            <person name="Larimer J."/>
            <person name="McCowan C."/>
            <person name="Murphy C."/>
            <person name="Pearson M."/>
            <person name="Poon T.W."/>
            <person name="Priest M."/>
            <person name="Roberts A."/>
            <person name="Saif S."/>
            <person name="Shea T."/>
            <person name="Sisk P."/>
            <person name="Sykes S."/>
            <person name="Wortman J."/>
            <person name="Nusbaum C."/>
            <person name="Birren B."/>
        </authorList>
    </citation>
    <scope>NUCLEOTIDE SEQUENCE [LARGE SCALE GENOMIC DNA]</scope>
    <source>
        <strain evidence="2 3">CBS 160.54</strain>
    </source>
</reference>
<dbReference type="EMBL" id="KB822707">
    <property type="protein sequence ID" value="ETI21086.1"/>
    <property type="molecule type" value="Genomic_DNA"/>
</dbReference>
<accession>V9D360</accession>
<evidence type="ECO:0000256" key="1">
    <source>
        <dbReference type="SAM" id="Phobius"/>
    </source>
</evidence>
<dbReference type="PROSITE" id="PS51257">
    <property type="entry name" value="PROKAR_LIPOPROTEIN"/>
    <property type="match status" value="1"/>
</dbReference>
<keyword evidence="1" id="KW-1133">Transmembrane helix</keyword>
<dbReference type="GeneID" id="19985923"/>
<name>V9D360_9EURO</name>
<gene>
    <name evidence="2" type="ORF">G647_07430</name>
</gene>
<sequence length="66" mass="7610">MHQFLTRYASNPMQSTVTYDGRHIVLSFFTSLLGCITTLELLQRRTSTRGAYNWQVDLAIANEPHH</sequence>
<keyword evidence="1" id="KW-0812">Transmembrane</keyword>
<dbReference type="AlphaFoldDB" id="V9D360"/>
<keyword evidence="1" id="KW-0472">Membrane</keyword>
<organism evidence="2 3">
    <name type="scientific">Cladophialophora carrionii CBS 160.54</name>
    <dbReference type="NCBI Taxonomy" id="1279043"/>
    <lineage>
        <taxon>Eukaryota</taxon>
        <taxon>Fungi</taxon>
        <taxon>Dikarya</taxon>
        <taxon>Ascomycota</taxon>
        <taxon>Pezizomycotina</taxon>
        <taxon>Eurotiomycetes</taxon>
        <taxon>Chaetothyriomycetidae</taxon>
        <taxon>Chaetothyriales</taxon>
        <taxon>Herpotrichiellaceae</taxon>
        <taxon>Cladophialophora</taxon>
    </lineage>
</organism>
<dbReference type="HOGENOM" id="CLU_2831003_0_0_1"/>